<dbReference type="PANTHER" id="PTHR42791">
    <property type="entry name" value="GNAT FAMILY ACETYLTRANSFERASE"/>
    <property type="match status" value="1"/>
</dbReference>
<dbReference type="GO" id="GO:0016746">
    <property type="term" value="F:acyltransferase activity"/>
    <property type="evidence" value="ECO:0007669"/>
    <property type="project" value="UniProtKB-KW"/>
</dbReference>
<dbReference type="Proteomes" id="UP001597295">
    <property type="component" value="Unassembled WGS sequence"/>
</dbReference>
<comment type="caution">
    <text evidence="2">The sequence shown here is derived from an EMBL/GenBank/DDBJ whole genome shotgun (WGS) entry which is preliminary data.</text>
</comment>
<dbReference type="SUPFAM" id="SSF55729">
    <property type="entry name" value="Acyl-CoA N-acyltransferases (Nat)"/>
    <property type="match status" value="1"/>
</dbReference>
<keyword evidence="2" id="KW-0012">Acyltransferase</keyword>
<dbReference type="InterPro" id="IPR016181">
    <property type="entry name" value="Acyl_CoA_acyltransferase"/>
</dbReference>
<protein>
    <submittedName>
        <fullName evidence="2">GNAT family N-acetyltransferase</fullName>
        <ecNumber evidence="2">2.3.1.-</ecNumber>
    </submittedName>
</protein>
<feature type="domain" description="N-acetyltransferase" evidence="1">
    <location>
        <begin position="3"/>
        <end position="145"/>
    </location>
</feature>
<keyword evidence="2" id="KW-0808">Transferase</keyword>
<sequence length="149" mass="16608">MSLSLAPARAQDFELLLALRILVMQPQLERIGRFDPIRARERFAKVFNPDTARLIMAGGIQIGCVGMTPGTPDWSLDYLYLEPELQGRGIGGRVLDWVLAEADQAGAPVVVEVLRNSPAIRLYERAGFKQFDMKEHDVYLRRAAAKPTG</sequence>
<evidence type="ECO:0000313" key="3">
    <source>
        <dbReference type="Proteomes" id="UP001597295"/>
    </source>
</evidence>
<dbReference type="EC" id="2.3.1.-" evidence="2"/>
<accession>A0ABW5DX36</accession>
<name>A0ABW5DX36_9PROT</name>
<dbReference type="InterPro" id="IPR052523">
    <property type="entry name" value="Trichothecene_AcTrans"/>
</dbReference>
<proteinExistence type="predicted"/>
<dbReference type="Gene3D" id="3.40.630.30">
    <property type="match status" value="1"/>
</dbReference>
<dbReference type="EMBL" id="JBHUIP010000014">
    <property type="protein sequence ID" value="MFD2265080.1"/>
    <property type="molecule type" value="Genomic_DNA"/>
</dbReference>
<gene>
    <name evidence="2" type="ORF">ACFSM5_19405</name>
</gene>
<dbReference type="Pfam" id="PF13508">
    <property type="entry name" value="Acetyltransf_7"/>
    <property type="match status" value="1"/>
</dbReference>
<dbReference type="RefSeq" id="WP_379878244.1">
    <property type="nucleotide sequence ID" value="NZ_JBHUIP010000014.1"/>
</dbReference>
<dbReference type="CDD" id="cd04301">
    <property type="entry name" value="NAT_SF"/>
    <property type="match status" value="1"/>
</dbReference>
<reference evidence="3" key="1">
    <citation type="journal article" date="2019" name="Int. J. Syst. Evol. Microbiol.">
        <title>The Global Catalogue of Microorganisms (GCM) 10K type strain sequencing project: providing services to taxonomists for standard genome sequencing and annotation.</title>
        <authorList>
            <consortium name="The Broad Institute Genomics Platform"/>
            <consortium name="The Broad Institute Genome Sequencing Center for Infectious Disease"/>
            <person name="Wu L."/>
            <person name="Ma J."/>
        </authorList>
    </citation>
    <scope>NUCLEOTIDE SEQUENCE [LARGE SCALE GENOMIC DNA]</scope>
    <source>
        <strain evidence="3">CGMCC 1.19062</strain>
    </source>
</reference>
<evidence type="ECO:0000259" key="1">
    <source>
        <dbReference type="PROSITE" id="PS51186"/>
    </source>
</evidence>
<evidence type="ECO:0000313" key="2">
    <source>
        <dbReference type="EMBL" id="MFD2265080.1"/>
    </source>
</evidence>
<dbReference type="PANTHER" id="PTHR42791:SF2">
    <property type="entry name" value="N-ACETYLTRANSFERASE DOMAIN-CONTAINING PROTEIN"/>
    <property type="match status" value="1"/>
</dbReference>
<dbReference type="InterPro" id="IPR000182">
    <property type="entry name" value="GNAT_dom"/>
</dbReference>
<dbReference type="PROSITE" id="PS51186">
    <property type="entry name" value="GNAT"/>
    <property type="match status" value="1"/>
</dbReference>
<organism evidence="2 3">
    <name type="scientific">Lacibacterium aquatile</name>
    <dbReference type="NCBI Taxonomy" id="1168082"/>
    <lineage>
        <taxon>Bacteria</taxon>
        <taxon>Pseudomonadati</taxon>
        <taxon>Pseudomonadota</taxon>
        <taxon>Alphaproteobacteria</taxon>
        <taxon>Rhodospirillales</taxon>
        <taxon>Rhodospirillaceae</taxon>
    </lineage>
</organism>
<keyword evidence="3" id="KW-1185">Reference proteome</keyword>